<dbReference type="Proteomes" id="UP000434957">
    <property type="component" value="Unassembled WGS sequence"/>
</dbReference>
<organism evidence="2 3">
    <name type="scientific">Phytophthora rubi</name>
    <dbReference type="NCBI Taxonomy" id="129364"/>
    <lineage>
        <taxon>Eukaryota</taxon>
        <taxon>Sar</taxon>
        <taxon>Stramenopiles</taxon>
        <taxon>Oomycota</taxon>
        <taxon>Peronosporomycetes</taxon>
        <taxon>Peronosporales</taxon>
        <taxon>Peronosporaceae</taxon>
        <taxon>Phytophthora</taxon>
    </lineage>
</organism>
<protein>
    <submittedName>
        <fullName evidence="2">Uncharacterized protein</fullName>
    </submittedName>
</protein>
<gene>
    <name evidence="1" type="ORF">PR002_g15965</name>
    <name evidence="2" type="ORF">PR003_g16116</name>
</gene>
<dbReference type="OrthoDB" id="127396at2759"/>
<dbReference type="Gene3D" id="3.80.10.10">
    <property type="entry name" value="Ribonuclease Inhibitor"/>
    <property type="match status" value="1"/>
</dbReference>
<dbReference type="InterPro" id="IPR032675">
    <property type="entry name" value="LRR_dom_sf"/>
</dbReference>
<dbReference type="Proteomes" id="UP000435112">
    <property type="component" value="Unassembled WGS sequence"/>
</dbReference>
<dbReference type="EMBL" id="QXFT01001158">
    <property type="protein sequence ID" value="KAE9327021.1"/>
    <property type="molecule type" value="Genomic_DNA"/>
</dbReference>
<dbReference type="AlphaFoldDB" id="A0A6A4F292"/>
<comment type="caution">
    <text evidence="2">The sequence shown here is derived from an EMBL/GenBank/DDBJ whole genome shotgun (WGS) entry which is preliminary data.</text>
</comment>
<evidence type="ECO:0000313" key="4">
    <source>
        <dbReference type="Proteomes" id="UP000435112"/>
    </source>
</evidence>
<proteinExistence type="predicted"/>
<evidence type="ECO:0000313" key="1">
    <source>
        <dbReference type="EMBL" id="KAE9008237.1"/>
    </source>
</evidence>
<evidence type="ECO:0000313" key="3">
    <source>
        <dbReference type="Proteomes" id="UP000434957"/>
    </source>
</evidence>
<accession>A0A6A4F292</accession>
<sequence>MELSLQNVATPAQVAAEILIVAGKGSAICDFRVYLGDFDNGLFTAEVKASGPGQPLLSRHFDNILEAASTNCPYVEFLILPLKGDILQSVSGSERVKLTALCSAMETWHVKGHCGGLKLLVLPSGKDQDDLPFRSSKNLFDALVRFCPGIEYVVKHQLINLVEDDYYEDNVKPQLKTLTVWSNPTWNYKRYLREFEGSTLAEARECPGYGVLATDVAAAMKACPALTRLFIEIHHLGDYHTDEFYEDVEVYGDVFWEAVARHCPDLKGIRVSNCSDHDDIHVIFVKTLTDRALMHLAGLPYLLACSLPPGRVTGKGIFEYIRCVLKTKDLIGNKRSISIGIGGITRNPVKMPTFYVEIVELLKLLAEIDEKSLGAASCHPKPCVRVDHPYEFCPNFAWFDTYIRDELRPLLKTVQGKHPSLKVDIDTSGSVLIDKMKLLWFS</sequence>
<name>A0A6A4F292_9STRA</name>
<dbReference type="EMBL" id="QXFU01001191">
    <property type="protein sequence ID" value="KAE9008237.1"/>
    <property type="molecule type" value="Genomic_DNA"/>
</dbReference>
<evidence type="ECO:0000313" key="2">
    <source>
        <dbReference type="EMBL" id="KAE9327021.1"/>
    </source>
</evidence>
<reference evidence="2 3" key="1">
    <citation type="submission" date="2018-08" db="EMBL/GenBank/DDBJ databases">
        <title>Genomic investigation of the strawberry pathogen Phytophthora fragariae indicates pathogenicity is determined by transcriptional variation in three key races.</title>
        <authorList>
            <person name="Adams T.M."/>
            <person name="Armitage A.D."/>
            <person name="Sobczyk M.K."/>
            <person name="Bates H.J."/>
            <person name="Dunwell J.M."/>
            <person name="Nellist C.F."/>
            <person name="Harrison R.J."/>
        </authorList>
    </citation>
    <scope>NUCLEOTIDE SEQUENCE [LARGE SCALE GENOMIC DNA]</scope>
    <source>
        <strain evidence="1 4">SCRP324</strain>
        <strain evidence="2 3">SCRP333</strain>
    </source>
</reference>
<keyword evidence="3" id="KW-1185">Reference proteome</keyword>